<dbReference type="RefSeq" id="WP_310412709.1">
    <property type="nucleotide sequence ID" value="NZ_JAVDYC010000001.1"/>
</dbReference>
<protein>
    <submittedName>
        <fullName evidence="1">Uncharacterized protein</fullName>
    </submittedName>
</protein>
<name>A0AAE3ZRA6_9ACTN</name>
<gene>
    <name evidence="1" type="ORF">J2S44_002645</name>
</gene>
<organism evidence="1 2">
    <name type="scientific">Catenuloplanes niger</name>
    <dbReference type="NCBI Taxonomy" id="587534"/>
    <lineage>
        <taxon>Bacteria</taxon>
        <taxon>Bacillati</taxon>
        <taxon>Actinomycetota</taxon>
        <taxon>Actinomycetes</taxon>
        <taxon>Micromonosporales</taxon>
        <taxon>Micromonosporaceae</taxon>
        <taxon>Catenuloplanes</taxon>
    </lineage>
</organism>
<dbReference type="AlphaFoldDB" id="A0AAE3ZRA6"/>
<sequence>MDELAGAVAESVVEVRDEDGDLAALQIVFDDGSALLCTVWTDWSLRTDRRPDATLPDYLWPPESYTRRPVTGGGRRVVALRPETDEAGEQSGLEVEFEGGRRLTARSVGGELAVVTD</sequence>
<reference evidence="1 2" key="1">
    <citation type="submission" date="2023-07" db="EMBL/GenBank/DDBJ databases">
        <title>Sequencing the genomes of 1000 actinobacteria strains.</title>
        <authorList>
            <person name="Klenk H.-P."/>
        </authorList>
    </citation>
    <scope>NUCLEOTIDE SEQUENCE [LARGE SCALE GENOMIC DNA]</scope>
    <source>
        <strain evidence="1 2">DSM 44711</strain>
    </source>
</reference>
<evidence type="ECO:0000313" key="2">
    <source>
        <dbReference type="Proteomes" id="UP001183629"/>
    </source>
</evidence>
<dbReference type="Proteomes" id="UP001183629">
    <property type="component" value="Unassembled WGS sequence"/>
</dbReference>
<comment type="caution">
    <text evidence="1">The sequence shown here is derived from an EMBL/GenBank/DDBJ whole genome shotgun (WGS) entry which is preliminary data.</text>
</comment>
<proteinExistence type="predicted"/>
<keyword evidence="2" id="KW-1185">Reference proteome</keyword>
<accession>A0AAE3ZRA6</accession>
<dbReference type="EMBL" id="JAVDYC010000001">
    <property type="protein sequence ID" value="MDR7322395.1"/>
    <property type="molecule type" value="Genomic_DNA"/>
</dbReference>
<evidence type="ECO:0000313" key="1">
    <source>
        <dbReference type="EMBL" id="MDR7322395.1"/>
    </source>
</evidence>